<evidence type="ECO:0000256" key="1">
    <source>
        <dbReference type="SAM" id="MobiDB-lite"/>
    </source>
</evidence>
<organism evidence="2 3">
    <name type="scientific">Pocillopora damicornis</name>
    <name type="common">Cauliflower coral</name>
    <name type="synonym">Millepora damicornis</name>
    <dbReference type="NCBI Taxonomy" id="46731"/>
    <lineage>
        <taxon>Eukaryota</taxon>
        <taxon>Metazoa</taxon>
        <taxon>Cnidaria</taxon>
        <taxon>Anthozoa</taxon>
        <taxon>Hexacorallia</taxon>
        <taxon>Scleractinia</taxon>
        <taxon>Astrocoeniina</taxon>
        <taxon>Pocilloporidae</taxon>
        <taxon>Pocillopora</taxon>
    </lineage>
</organism>
<evidence type="ECO:0000313" key="2">
    <source>
        <dbReference type="EMBL" id="RMX47390.1"/>
    </source>
</evidence>
<protein>
    <submittedName>
        <fullName evidence="2">Uncharacterized protein</fullName>
    </submittedName>
</protein>
<reference evidence="2 3" key="1">
    <citation type="journal article" date="2018" name="Sci. Rep.">
        <title>Comparative analysis of the Pocillopora damicornis genome highlights role of immune system in coral evolution.</title>
        <authorList>
            <person name="Cunning R."/>
            <person name="Bay R.A."/>
            <person name="Gillette P."/>
            <person name="Baker A.C."/>
            <person name="Traylor-Knowles N."/>
        </authorList>
    </citation>
    <scope>NUCLEOTIDE SEQUENCE [LARGE SCALE GENOMIC DNA]</scope>
    <source>
        <strain evidence="2">RSMAS</strain>
        <tissue evidence="2">Whole animal</tissue>
    </source>
</reference>
<evidence type="ECO:0000313" key="3">
    <source>
        <dbReference type="Proteomes" id="UP000275408"/>
    </source>
</evidence>
<sequence>MEELSKVPLFFMKVSDLRPVPNDVLLPCRTQMNLARQWHDDSTAVVSNVEPNAVAPNSKDKTNHPSSGIAPSKMAEGNLNEEREKFGLFKTIFNARRQRRASKLLYYDRAGVSKGTLAGGTQFGTPNDLKKLYVFQGESFSSFLTELDMT</sequence>
<feature type="region of interest" description="Disordered" evidence="1">
    <location>
        <begin position="50"/>
        <end position="77"/>
    </location>
</feature>
<gene>
    <name evidence="2" type="ORF">pdam_00018750</name>
</gene>
<dbReference type="AlphaFoldDB" id="A0A3M6U154"/>
<proteinExistence type="predicted"/>
<dbReference type="EMBL" id="RCHS01002423">
    <property type="protein sequence ID" value="RMX47390.1"/>
    <property type="molecule type" value="Genomic_DNA"/>
</dbReference>
<keyword evidence="3" id="KW-1185">Reference proteome</keyword>
<accession>A0A3M6U154</accession>
<name>A0A3M6U154_POCDA</name>
<comment type="caution">
    <text evidence="2">The sequence shown here is derived from an EMBL/GenBank/DDBJ whole genome shotgun (WGS) entry which is preliminary data.</text>
</comment>
<dbReference type="Proteomes" id="UP000275408">
    <property type="component" value="Unassembled WGS sequence"/>
</dbReference>